<dbReference type="SUPFAM" id="SSF109604">
    <property type="entry name" value="HD-domain/PDEase-like"/>
    <property type="match status" value="1"/>
</dbReference>
<dbReference type="InterPro" id="IPR003607">
    <property type="entry name" value="HD/PDEase_dom"/>
</dbReference>
<comment type="caution">
    <text evidence="2">The sequence shown here is derived from an EMBL/GenBank/DDBJ whole genome shotgun (WGS) entry which is preliminary data.</text>
</comment>
<sequence length="186" mass="21537">MYHHYKGNQLPRSDAIQKLVVERIFANPLTDDQRENSKVWELKHSSSCIQIGRLLAIKRGLNVELAETICALHDIYAIDTGHYDEHAQKGAEIAKGLLIATGQFSEQEINIICDAIRAHSDKQIYSDSLYSEMIKDADIFDCSLYEGTKKYYEKHKPIEVRREYYHRIQKVREELGLPPDIQFTVK</sequence>
<evidence type="ECO:0000313" key="2">
    <source>
        <dbReference type="EMBL" id="OGL87634.1"/>
    </source>
</evidence>
<protein>
    <recommendedName>
        <fullName evidence="1">HD domain-containing protein</fullName>
    </recommendedName>
</protein>
<dbReference type="CDD" id="cd00077">
    <property type="entry name" value="HDc"/>
    <property type="match status" value="1"/>
</dbReference>
<gene>
    <name evidence="2" type="ORF">A3I42_04780</name>
</gene>
<dbReference type="AlphaFoldDB" id="A0A1F7VCA8"/>
<feature type="domain" description="HD" evidence="1">
    <location>
        <begin position="43"/>
        <end position="141"/>
    </location>
</feature>
<dbReference type="Proteomes" id="UP000178264">
    <property type="component" value="Unassembled WGS sequence"/>
</dbReference>
<dbReference type="InterPro" id="IPR006674">
    <property type="entry name" value="HD_domain"/>
</dbReference>
<accession>A0A1F7VCA8</accession>
<dbReference type="Gene3D" id="1.10.3210.10">
    <property type="entry name" value="Hypothetical protein af1432"/>
    <property type="match status" value="1"/>
</dbReference>
<name>A0A1F7VCA8_9BACT</name>
<evidence type="ECO:0000259" key="1">
    <source>
        <dbReference type="Pfam" id="PF01966"/>
    </source>
</evidence>
<reference evidence="2 3" key="1">
    <citation type="journal article" date="2016" name="Nat. Commun.">
        <title>Thousands of microbial genomes shed light on interconnected biogeochemical processes in an aquifer system.</title>
        <authorList>
            <person name="Anantharaman K."/>
            <person name="Brown C.T."/>
            <person name="Hug L.A."/>
            <person name="Sharon I."/>
            <person name="Castelle C.J."/>
            <person name="Probst A.J."/>
            <person name="Thomas B.C."/>
            <person name="Singh A."/>
            <person name="Wilkins M.J."/>
            <person name="Karaoz U."/>
            <person name="Brodie E.L."/>
            <person name="Williams K.H."/>
            <person name="Hubbard S.S."/>
            <person name="Banfield J.F."/>
        </authorList>
    </citation>
    <scope>NUCLEOTIDE SEQUENCE [LARGE SCALE GENOMIC DNA]</scope>
</reference>
<proteinExistence type="predicted"/>
<dbReference type="Pfam" id="PF01966">
    <property type="entry name" value="HD"/>
    <property type="match status" value="1"/>
</dbReference>
<dbReference type="EMBL" id="MGER01000067">
    <property type="protein sequence ID" value="OGL87634.1"/>
    <property type="molecule type" value="Genomic_DNA"/>
</dbReference>
<organism evidence="2 3">
    <name type="scientific">Candidatus Uhrbacteria bacterium RIFCSPLOWO2_02_FULL_49_11</name>
    <dbReference type="NCBI Taxonomy" id="1802409"/>
    <lineage>
        <taxon>Bacteria</taxon>
        <taxon>Candidatus Uhriibacteriota</taxon>
    </lineage>
</organism>
<evidence type="ECO:0000313" key="3">
    <source>
        <dbReference type="Proteomes" id="UP000178264"/>
    </source>
</evidence>